<dbReference type="AlphaFoldDB" id="A0AAP9RBW0"/>
<dbReference type="GeneID" id="92942859"/>
<evidence type="ECO:0000313" key="2">
    <source>
        <dbReference type="Proteomes" id="UP000515243"/>
    </source>
</evidence>
<proteinExistence type="predicted"/>
<dbReference type="EMBL" id="CP040626">
    <property type="protein sequence ID" value="QMW89725.1"/>
    <property type="molecule type" value="Genomic_DNA"/>
</dbReference>
<accession>A0AAP9RBW0</accession>
<sequence length="459" mass="53783">MKQIIYSKYSNERDAKFQIRTDILKNENGDRYVHKIALNTESIKHIDNINTSYLLLTELYKDSKISVPKCTRIDKGVELEYITGNTFAEKLDKLFFSEDYSQLVEKIKEYTKVITGDNVKKFTITEKFVEVFGEVQLPTTLLAASDINNIDLIFDNIIINNKWNIIDYEWTFNFLIPINFIIYRAIKIYIDGSQKRNELRHLGIYKLLGITNKEISAYDVMEENFQRYVSGNLVSLNKLYGETTDANINICKTIKDEKNDMNKTSIQVFYDYGNGFSEVDSYRFYPSCDNSGNVQFEINITPRVKSVRIDPCNVSSIANIISISGFNEKYYNIEYATNGINISDNLILYDHNDPQIILNNIKDKTTKIQLNLCIQILSKYLIIEMCKSLDKKDRCIEEKDRCIQEKDRCIEEKDRCIEEKDRCIEEKDRYIKEKDKLIQEIMNSKGWKVIQKIKRFTGK</sequence>
<reference evidence="1 2" key="1">
    <citation type="submission" date="2019-05" db="EMBL/GenBank/DDBJ databases">
        <authorList>
            <person name="Schori C."/>
            <person name="Ahrens C."/>
        </authorList>
    </citation>
    <scope>NUCLEOTIDE SEQUENCE [LARGE SCALE GENOMIC DNA]</scope>
    <source>
        <strain evidence="1 2">DSM 10702</strain>
    </source>
</reference>
<name>A0AAP9RBW0_CLOBU</name>
<dbReference type="Proteomes" id="UP000515243">
    <property type="component" value="Chromosome 1"/>
</dbReference>
<protein>
    <submittedName>
        <fullName evidence="1">Uncharacterized protein</fullName>
    </submittedName>
</protein>
<evidence type="ECO:0000313" key="1">
    <source>
        <dbReference type="EMBL" id="QMW89725.1"/>
    </source>
</evidence>
<gene>
    <name evidence="1" type="ORF">FF104_01850</name>
</gene>
<organism evidence="1 2">
    <name type="scientific">Clostridium butyricum</name>
    <dbReference type="NCBI Taxonomy" id="1492"/>
    <lineage>
        <taxon>Bacteria</taxon>
        <taxon>Bacillati</taxon>
        <taxon>Bacillota</taxon>
        <taxon>Clostridia</taxon>
        <taxon>Eubacteriales</taxon>
        <taxon>Clostridiaceae</taxon>
        <taxon>Clostridium</taxon>
    </lineage>
</organism>
<dbReference type="RefSeq" id="WP_035762024.1">
    <property type="nucleotide sequence ID" value="NZ_AP019716.1"/>
</dbReference>